<feature type="compositionally biased region" description="Basic and acidic residues" evidence="5">
    <location>
        <begin position="237"/>
        <end position="248"/>
    </location>
</feature>
<dbReference type="Proteomes" id="UP000799436">
    <property type="component" value="Unassembled WGS sequence"/>
</dbReference>
<organism evidence="7 8">
    <name type="scientific">Teratosphaeria nubilosa</name>
    <dbReference type="NCBI Taxonomy" id="161662"/>
    <lineage>
        <taxon>Eukaryota</taxon>
        <taxon>Fungi</taxon>
        <taxon>Dikarya</taxon>
        <taxon>Ascomycota</taxon>
        <taxon>Pezizomycotina</taxon>
        <taxon>Dothideomycetes</taxon>
        <taxon>Dothideomycetidae</taxon>
        <taxon>Mycosphaerellales</taxon>
        <taxon>Teratosphaeriaceae</taxon>
        <taxon>Teratosphaeria</taxon>
    </lineage>
</organism>
<dbReference type="SUPFAM" id="SSF51679">
    <property type="entry name" value="Bacterial luciferase-like"/>
    <property type="match status" value="1"/>
</dbReference>
<dbReference type="Gene3D" id="3.20.20.30">
    <property type="entry name" value="Luciferase-like domain"/>
    <property type="match status" value="1"/>
</dbReference>
<dbReference type="OrthoDB" id="2558704at2759"/>
<gene>
    <name evidence="7" type="ORF">EJ03DRAFT_377081</name>
</gene>
<feature type="region of interest" description="Disordered" evidence="5">
    <location>
        <begin position="224"/>
        <end position="255"/>
    </location>
</feature>
<accession>A0A6G1L0Y6</accession>
<keyword evidence="8" id="KW-1185">Reference proteome</keyword>
<keyword evidence="3" id="KW-0560">Oxidoreductase</keyword>
<feature type="domain" description="Luciferase-like" evidence="6">
    <location>
        <begin position="14"/>
        <end position="221"/>
    </location>
</feature>
<dbReference type="InterPro" id="IPR036661">
    <property type="entry name" value="Luciferase-like_sf"/>
</dbReference>
<evidence type="ECO:0000259" key="6">
    <source>
        <dbReference type="Pfam" id="PF00296"/>
    </source>
</evidence>
<evidence type="ECO:0000256" key="2">
    <source>
        <dbReference type="ARBA" id="ARBA00022643"/>
    </source>
</evidence>
<sequence length="255" mass="27981">MTHPLVAGDQFLLGIFALNSSSGMCITKVPERWNNSWENNVKFAKMADEAGIDFLLPLARWIGFGAWAAALGALTKHIQVVATMHTKVHNPVVVAKQIATVDAITKGRVGLNIVAGWNKPEFDALGIELPDSHEERYSYAQEWFDVLEKLWKESKSFYHEGKYFKLTGAQADPRPPRRPLIINAGGSGEGKAFATRNADLLFTPSTDLNKSKKEIAELKSRSVAARGYAGAGSGRFGESERSRVRRGDGNVPGLR</sequence>
<dbReference type="AlphaFoldDB" id="A0A6G1L0Y6"/>
<dbReference type="PANTHER" id="PTHR42847:SF4">
    <property type="entry name" value="ALKANESULFONATE MONOOXYGENASE-RELATED"/>
    <property type="match status" value="1"/>
</dbReference>
<keyword evidence="1" id="KW-0285">Flavoprotein</keyword>
<proteinExistence type="predicted"/>
<dbReference type="EMBL" id="ML995873">
    <property type="protein sequence ID" value="KAF2766350.1"/>
    <property type="molecule type" value="Genomic_DNA"/>
</dbReference>
<dbReference type="PANTHER" id="PTHR42847">
    <property type="entry name" value="ALKANESULFONATE MONOOXYGENASE"/>
    <property type="match status" value="1"/>
</dbReference>
<dbReference type="GO" id="GO:0004497">
    <property type="term" value="F:monooxygenase activity"/>
    <property type="evidence" value="ECO:0007669"/>
    <property type="project" value="UniProtKB-KW"/>
</dbReference>
<keyword evidence="2" id="KW-0288">FMN</keyword>
<evidence type="ECO:0000313" key="7">
    <source>
        <dbReference type="EMBL" id="KAF2766350.1"/>
    </source>
</evidence>
<evidence type="ECO:0000256" key="5">
    <source>
        <dbReference type="SAM" id="MobiDB-lite"/>
    </source>
</evidence>
<protein>
    <submittedName>
        <fullName evidence="7">Bacterial luciferase-like protein</fullName>
    </submittedName>
</protein>
<reference evidence="7" key="1">
    <citation type="journal article" date="2020" name="Stud. Mycol.">
        <title>101 Dothideomycetes genomes: a test case for predicting lifestyles and emergence of pathogens.</title>
        <authorList>
            <person name="Haridas S."/>
            <person name="Albert R."/>
            <person name="Binder M."/>
            <person name="Bloem J."/>
            <person name="Labutti K."/>
            <person name="Salamov A."/>
            <person name="Andreopoulos B."/>
            <person name="Baker S."/>
            <person name="Barry K."/>
            <person name="Bills G."/>
            <person name="Bluhm B."/>
            <person name="Cannon C."/>
            <person name="Castanera R."/>
            <person name="Culley D."/>
            <person name="Daum C."/>
            <person name="Ezra D."/>
            <person name="Gonzalez J."/>
            <person name="Henrissat B."/>
            <person name="Kuo A."/>
            <person name="Liang C."/>
            <person name="Lipzen A."/>
            <person name="Lutzoni F."/>
            <person name="Magnuson J."/>
            <person name="Mondo S."/>
            <person name="Nolan M."/>
            <person name="Ohm R."/>
            <person name="Pangilinan J."/>
            <person name="Park H.-J."/>
            <person name="Ramirez L."/>
            <person name="Alfaro M."/>
            <person name="Sun H."/>
            <person name="Tritt A."/>
            <person name="Yoshinaga Y."/>
            <person name="Zwiers L.-H."/>
            <person name="Turgeon B."/>
            <person name="Goodwin S."/>
            <person name="Spatafora J."/>
            <person name="Crous P."/>
            <person name="Grigoriev I."/>
        </authorList>
    </citation>
    <scope>NUCLEOTIDE SEQUENCE</scope>
    <source>
        <strain evidence="7">CBS 116005</strain>
    </source>
</reference>
<evidence type="ECO:0000256" key="3">
    <source>
        <dbReference type="ARBA" id="ARBA00023002"/>
    </source>
</evidence>
<keyword evidence="4" id="KW-0503">Monooxygenase</keyword>
<dbReference type="InterPro" id="IPR050172">
    <property type="entry name" value="SsuD_RutA_monooxygenase"/>
</dbReference>
<evidence type="ECO:0000256" key="4">
    <source>
        <dbReference type="ARBA" id="ARBA00023033"/>
    </source>
</evidence>
<evidence type="ECO:0000313" key="8">
    <source>
        <dbReference type="Proteomes" id="UP000799436"/>
    </source>
</evidence>
<dbReference type="GO" id="GO:0016705">
    <property type="term" value="F:oxidoreductase activity, acting on paired donors, with incorporation or reduction of molecular oxygen"/>
    <property type="evidence" value="ECO:0007669"/>
    <property type="project" value="InterPro"/>
</dbReference>
<dbReference type="InterPro" id="IPR011251">
    <property type="entry name" value="Luciferase-like_dom"/>
</dbReference>
<name>A0A6G1L0Y6_9PEZI</name>
<dbReference type="Pfam" id="PF00296">
    <property type="entry name" value="Bac_luciferase"/>
    <property type="match status" value="1"/>
</dbReference>
<evidence type="ECO:0000256" key="1">
    <source>
        <dbReference type="ARBA" id="ARBA00022630"/>
    </source>
</evidence>